<dbReference type="PANTHER" id="PTHR11364">
    <property type="entry name" value="THIOSULFATE SULFERTANSFERASE"/>
    <property type="match status" value="1"/>
</dbReference>
<keyword evidence="6" id="KW-1185">Reference proteome</keyword>
<dbReference type="FunCoup" id="A0LUS9">
    <property type="interactions" value="259"/>
</dbReference>
<dbReference type="InterPro" id="IPR045078">
    <property type="entry name" value="TST/MPST-like"/>
</dbReference>
<dbReference type="GO" id="GO:0004792">
    <property type="term" value="F:thiosulfate-cyanide sulfurtransferase activity"/>
    <property type="evidence" value="ECO:0007669"/>
    <property type="project" value="UniProtKB-EC"/>
</dbReference>
<dbReference type="PROSITE" id="PS00380">
    <property type="entry name" value="RHODANESE_1"/>
    <property type="match status" value="1"/>
</dbReference>
<evidence type="ECO:0000256" key="3">
    <source>
        <dbReference type="SAM" id="MobiDB-lite"/>
    </source>
</evidence>
<keyword evidence="2" id="KW-0677">Repeat</keyword>
<evidence type="ECO:0000256" key="2">
    <source>
        <dbReference type="ARBA" id="ARBA00022737"/>
    </source>
</evidence>
<sequence>MPDLLVDVAELAEWLDGPRPPVLIDVRWNIAGPPGVLAYRAGHLPGAVFLDIDGDVCGRPGTGGRHPLPHPDDFQECARRAGISENSDVVVYDAADSTAAARMWWTLRYFGHERVRVLNGGYAAWVAAGYPVTTDVPQPPPGNFVARPGNMPVLDADGAAEIAASGVLADVRVPERFRGEVEPYDPVGGHIPGARNVPSGGNIRPDGRFRDPVELRDRFTAAGMADAAPVGVYCGSGIHAAHTAFAMTLAGLPTPPVYIGSWSNWVADRRRSVAVGDAESQRLVESCGN</sequence>
<keyword evidence="1 5" id="KW-0808">Transferase</keyword>
<dbReference type="InterPro" id="IPR001763">
    <property type="entry name" value="Rhodanese-like_dom"/>
</dbReference>
<dbReference type="STRING" id="351607.Acel_1417"/>
<dbReference type="SUPFAM" id="SSF52821">
    <property type="entry name" value="Rhodanese/Cell cycle control phosphatase"/>
    <property type="match status" value="2"/>
</dbReference>
<evidence type="ECO:0000313" key="5">
    <source>
        <dbReference type="EMBL" id="ABK53189.1"/>
    </source>
</evidence>
<name>A0LUS9_ACIC1</name>
<dbReference type="RefSeq" id="WP_011720252.1">
    <property type="nucleotide sequence ID" value="NC_008578.1"/>
</dbReference>
<reference evidence="5 6" key="1">
    <citation type="journal article" date="2009" name="Genome Res.">
        <title>Complete genome of the cellulolytic thermophile Acidothermus cellulolyticus 11B provides insights into its ecophysiological and evolutionary adaptations.</title>
        <authorList>
            <person name="Barabote R.D."/>
            <person name="Xie G."/>
            <person name="Leu D.H."/>
            <person name="Normand P."/>
            <person name="Necsulea A."/>
            <person name="Daubin V."/>
            <person name="Medigue C."/>
            <person name="Adney W.S."/>
            <person name="Xu X.C."/>
            <person name="Lapidus A."/>
            <person name="Parales R.E."/>
            <person name="Detter C."/>
            <person name="Pujic P."/>
            <person name="Bruce D."/>
            <person name="Lavire C."/>
            <person name="Challacombe J.F."/>
            <person name="Brettin T.S."/>
            <person name="Berry A.M."/>
        </authorList>
    </citation>
    <scope>NUCLEOTIDE SEQUENCE [LARGE SCALE GENOMIC DNA]</scope>
    <source>
        <strain evidence="6">ATCC 43068 / DSM 8971 / 11B</strain>
    </source>
</reference>
<dbReference type="Gene3D" id="3.40.250.10">
    <property type="entry name" value="Rhodanese-like domain"/>
    <property type="match status" value="2"/>
</dbReference>
<dbReference type="CDD" id="cd01449">
    <property type="entry name" value="TST_Repeat_2"/>
    <property type="match status" value="1"/>
</dbReference>
<evidence type="ECO:0000313" key="6">
    <source>
        <dbReference type="Proteomes" id="UP000008221"/>
    </source>
</evidence>
<gene>
    <name evidence="5" type="ordered locus">Acel_1417</name>
</gene>
<dbReference type="CDD" id="cd01448">
    <property type="entry name" value="TST_Repeat_1"/>
    <property type="match status" value="1"/>
</dbReference>
<dbReference type="PANTHER" id="PTHR11364:SF27">
    <property type="entry name" value="SULFURTRANSFERASE"/>
    <property type="match status" value="1"/>
</dbReference>
<dbReference type="Pfam" id="PF00581">
    <property type="entry name" value="Rhodanese"/>
    <property type="match status" value="2"/>
</dbReference>
<dbReference type="SMART" id="SM00450">
    <property type="entry name" value="RHOD"/>
    <property type="match status" value="2"/>
</dbReference>
<accession>A0LUS9</accession>
<dbReference type="PROSITE" id="PS50206">
    <property type="entry name" value="RHODANESE_3"/>
    <property type="match status" value="2"/>
</dbReference>
<evidence type="ECO:0000259" key="4">
    <source>
        <dbReference type="PROSITE" id="PS50206"/>
    </source>
</evidence>
<dbReference type="AlphaFoldDB" id="A0LUS9"/>
<dbReference type="InterPro" id="IPR001307">
    <property type="entry name" value="Thiosulphate_STrfase_CS"/>
</dbReference>
<dbReference type="eggNOG" id="COG2897">
    <property type="taxonomic scope" value="Bacteria"/>
</dbReference>
<dbReference type="Proteomes" id="UP000008221">
    <property type="component" value="Chromosome"/>
</dbReference>
<dbReference type="InParanoid" id="A0LUS9"/>
<dbReference type="HOGENOM" id="CLU_031618_0_0_11"/>
<feature type="domain" description="Rhodanese" evidence="4">
    <location>
        <begin position="17"/>
        <end position="134"/>
    </location>
</feature>
<proteinExistence type="predicted"/>
<dbReference type="InterPro" id="IPR036873">
    <property type="entry name" value="Rhodanese-like_dom_sf"/>
</dbReference>
<dbReference type="EC" id="2.8.1.1" evidence="5"/>
<feature type="region of interest" description="Disordered" evidence="3">
    <location>
        <begin position="184"/>
        <end position="206"/>
    </location>
</feature>
<dbReference type="KEGG" id="ace:Acel_1417"/>
<dbReference type="EMBL" id="CP000481">
    <property type="protein sequence ID" value="ABK53189.1"/>
    <property type="molecule type" value="Genomic_DNA"/>
</dbReference>
<organism evidence="5 6">
    <name type="scientific">Acidothermus cellulolyticus (strain ATCC 43068 / DSM 8971 / 11B)</name>
    <dbReference type="NCBI Taxonomy" id="351607"/>
    <lineage>
        <taxon>Bacteria</taxon>
        <taxon>Bacillati</taxon>
        <taxon>Actinomycetota</taxon>
        <taxon>Actinomycetes</taxon>
        <taxon>Acidothermales</taxon>
        <taxon>Acidothermaceae</taxon>
        <taxon>Acidothermus</taxon>
    </lineage>
</organism>
<protein>
    <submittedName>
        <fullName evidence="5">Thiosulfate sulfurtransferase</fullName>
        <ecNumber evidence="5">2.8.1.1</ecNumber>
    </submittedName>
</protein>
<evidence type="ECO:0000256" key="1">
    <source>
        <dbReference type="ARBA" id="ARBA00022679"/>
    </source>
</evidence>
<feature type="domain" description="Rhodanese" evidence="4">
    <location>
        <begin position="162"/>
        <end position="274"/>
    </location>
</feature>